<dbReference type="AlphaFoldDB" id="A0A7W9UP50"/>
<keyword evidence="3" id="KW-1185">Reference proteome</keyword>
<evidence type="ECO:0000313" key="3">
    <source>
        <dbReference type="Proteomes" id="UP000585836"/>
    </source>
</evidence>
<feature type="chain" id="PRO_5031213764" description="Secreted protein" evidence="1">
    <location>
        <begin position="27"/>
        <end position="181"/>
    </location>
</feature>
<evidence type="ECO:0008006" key="4">
    <source>
        <dbReference type="Google" id="ProtNLM"/>
    </source>
</evidence>
<organism evidence="2 3">
    <name type="scientific">Streptomyces echinatus</name>
    <dbReference type="NCBI Taxonomy" id="67293"/>
    <lineage>
        <taxon>Bacteria</taxon>
        <taxon>Bacillati</taxon>
        <taxon>Actinomycetota</taxon>
        <taxon>Actinomycetes</taxon>
        <taxon>Kitasatosporales</taxon>
        <taxon>Streptomycetaceae</taxon>
        <taxon>Streptomyces</taxon>
    </lineage>
</organism>
<proteinExistence type="predicted"/>
<evidence type="ECO:0000256" key="1">
    <source>
        <dbReference type="SAM" id="SignalP"/>
    </source>
</evidence>
<gene>
    <name evidence="2" type="ORF">FHS34_000544</name>
</gene>
<evidence type="ECO:0000313" key="2">
    <source>
        <dbReference type="EMBL" id="MBB5925109.1"/>
    </source>
</evidence>
<dbReference type="Proteomes" id="UP000585836">
    <property type="component" value="Unassembled WGS sequence"/>
</dbReference>
<feature type="signal peptide" evidence="1">
    <location>
        <begin position="1"/>
        <end position="26"/>
    </location>
</feature>
<comment type="caution">
    <text evidence="2">The sequence shown here is derived from an EMBL/GenBank/DDBJ whole genome shotgun (WGS) entry which is preliminary data.</text>
</comment>
<keyword evidence="1" id="KW-0732">Signal</keyword>
<protein>
    <recommendedName>
        <fullName evidence="4">Secreted protein</fullName>
    </recommendedName>
</protein>
<dbReference type="RefSeq" id="WP_184960150.1">
    <property type="nucleotide sequence ID" value="NZ_BAAAWF010000076.1"/>
</dbReference>
<dbReference type="EMBL" id="JACHJK010000001">
    <property type="protein sequence ID" value="MBB5925109.1"/>
    <property type="molecule type" value="Genomic_DNA"/>
</dbReference>
<accession>A0A7W9UP50</accession>
<name>A0A7W9UP50_9ACTN</name>
<reference evidence="2 3" key="1">
    <citation type="submission" date="2020-08" db="EMBL/GenBank/DDBJ databases">
        <title>Genomic Encyclopedia of Type Strains, Phase III (KMG-III): the genomes of soil and plant-associated and newly described type strains.</title>
        <authorList>
            <person name="Whitman W."/>
        </authorList>
    </citation>
    <scope>NUCLEOTIDE SEQUENCE [LARGE SCALE GENOMIC DNA]</scope>
    <source>
        <strain evidence="2 3">CECT 3313</strain>
    </source>
</reference>
<sequence length="181" mass="18542">MRAARPVLAAAVVGVAVALGAGDAPATRPAASAQAVPPALPRIAEAYLQQRAAMLTTSPPALEESLALLHITPELAGRARADLTALRAKGGRYAADGGGYTGARAEAEITGADVGPDTATLRVTEYTRLSRPGVPWPEELALPHTMTFTRGTDGNWLLARDTVDPGEGLPATTMVTDPVAG</sequence>